<organism evidence="2 3">
    <name type="scientific">Allacma fusca</name>
    <dbReference type="NCBI Taxonomy" id="39272"/>
    <lineage>
        <taxon>Eukaryota</taxon>
        <taxon>Metazoa</taxon>
        <taxon>Ecdysozoa</taxon>
        <taxon>Arthropoda</taxon>
        <taxon>Hexapoda</taxon>
        <taxon>Collembola</taxon>
        <taxon>Symphypleona</taxon>
        <taxon>Sminthuridae</taxon>
        <taxon>Allacma</taxon>
    </lineage>
</organism>
<reference evidence="2" key="1">
    <citation type="submission" date="2021-06" db="EMBL/GenBank/DDBJ databases">
        <authorList>
            <person name="Hodson N. C."/>
            <person name="Mongue J. A."/>
            <person name="Jaron S. K."/>
        </authorList>
    </citation>
    <scope>NUCLEOTIDE SEQUENCE</scope>
</reference>
<protein>
    <submittedName>
        <fullName evidence="2">Uncharacterized protein</fullName>
    </submittedName>
</protein>
<dbReference type="EMBL" id="CAJVCH010548252">
    <property type="protein sequence ID" value="CAG7828661.1"/>
    <property type="molecule type" value="Genomic_DNA"/>
</dbReference>
<gene>
    <name evidence="2" type="ORF">AFUS01_LOCUS38571</name>
</gene>
<feature type="region of interest" description="Disordered" evidence="1">
    <location>
        <begin position="53"/>
        <end position="89"/>
    </location>
</feature>
<evidence type="ECO:0000256" key="1">
    <source>
        <dbReference type="SAM" id="MobiDB-lite"/>
    </source>
</evidence>
<accession>A0A8J2L603</accession>
<proteinExistence type="predicted"/>
<dbReference type="Proteomes" id="UP000708208">
    <property type="component" value="Unassembled WGS sequence"/>
</dbReference>
<evidence type="ECO:0000313" key="3">
    <source>
        <dbReference type="Proteomes" id="UP000708208"/>
    </source>
</evidence>
<evidence type="ECO:0000313" key="2">
    <source>
        <dbReference type="EMBL" id="CAG7828661.1"/>
    </source>
</evidence>
<dbReference type="AlphaFoldDB" id="A0A8J2L603"/>
<name>A0A8J2L603_9HEXA</name>
<sequence length="89" mass="9896">MSSSTLTSLLSQVGENQLTESYFTFYSIITNGAPINLLDVLIGNANLHPVQSGSGRWNHGLSPRRTQHPLYQSRLRSSHLNSKQQAKML</sequence>
<feature type="compositionally biased region" description="Polar residues" evidence="1">
    <location>
        <begin position="74"/>
        <end position="89"/>
    </location>
</feature>
<keyword evidence="3" id="KW-1185">Reference proteome</keyword>
<comment type="caution">
    <text evidence="2">The sequence shown here is derived from an EMBL/GenBank/DDBJ whole genome shotgun (WGS) entry which is preliminary data.</text>
</comment>